<evidence type="ECO:0000313" key="3">
    <source>
        <dbReference type="Proteomes" id="UP001432017"/>
    </source>
</evidence>
<organism evidence="2 3">
    <name type="scientific">Mannheimia indoligenes</name>
    <dbReference type="NCBI Taxonomy" id="3103145"/>
    <lineage>
        <taxon>Bacteria</taxon>
        <taxon>Pseudomonadati</taxon>
        <taxon>Pseudomonadota</taxon>
        <taxon>Gammaproteobacteria</taxon>
        <taxon>Pasteurellales</taxon>
        <taxon>Pasteurellaceae</taxon>
        <taxon>Mannheimia</taxon>
    </lineage>
</organism>
<dbReference type="RefSeq" id="WP_334253667.1">
    <property type="nucleotide sequence ID" value="NZ_JBAJJM010000002.1"/>
</dbReference>
<dbReference type="Proteomes" id="UP001432017">
    <property type="component" value="Unassembled WGS sequence"/>
</dbReference>
<keyword evidence="1" id="KW-0472">Membrane</keyword>
<keyword evidence="3" id="KW-1185">Reference proteome</keyword>
<protein>
    <submittedName>
        <fullName evidence="2">Uncharacterized protein</fullName>
    </submittedName>
</protein>
<gene>
    <name evidence="2" type="ORF">V6W77_02230</name>
</gene>
<feature type="transmembrane region" description="Helical" evidence="1">
    <location>
        <begin position="31"/>
        <end position="47"/>
    </location>
</feature>
<evidence type="ECO:0000256" key="1">
    <source>
        <dbReference type="SAM" id="Phobius"/>
    </source>
</evidence>
<reference evidence="2" key="1">
    <citation type="submission" date="2023-12" db="EMBL/GenBank/DDBJ databases">
        <title>Mannheima indologenes sp. nov. proposed for Clade V organisms of Mannheimia.</title>
        <authorList>
            <person name="Christensen H."/>
        </authorList>
    </citation>
    <scope>NUCLEOTIDE SEQUENCE</scope>
    <source>
        <strain evidence="2">M14.4</strain>
    </source>
</reference>
<name>A0ABU7ZCU5_9PAST</name>
<keyword evidence="1" id="KW-0812">Transmembrane</keyword>
<comment type="caution">
    <text evidence="2">The sequence shown here is derived from an EMBL/GenBank/DDBJ whole genome shotgun (WGS) entry which is preliminary data.</text>
</comment>
<evidence type="ECO:0000313" key="2">
    <source>
        <dbReference type="EMBL" id="MEG9475089.1"/>
    </source>
</evidence>
<proteinExistence type="predicted"/>
<accession>A0ABU7ZCU5</accession>
<feature type="transmembrane region" description="Helical" evidence="1">
    <location>
        <begin position="6"/>
        <end position="24"/>
    </location>
</feature>
<keyword evidence="1" id="KW-1133">Transmembrane helix</keyword>
<sequence length="50" mass="6123">MSILMVVFIGFIYFMVSNVIYPLLPFGFSEIVYDVMFFCVLFIWYFFRKE</sequence>
<dbReference type="EMBL" id="JBAJJM010000002">
    <property type="protein sequence ID" value="MEG9475089.1"/>
    <property type="molecule type" value="Genomic_DNA"/>
</dbReference>